<feature type="transmembrane region" description="Helical" evidence="7">
    <location>
        <begin position="46"/>
        <end position="67"/>
    </location>
</feature>
<dbReference type="KEGG" id="sacd:HS1genome_1467"/>
<evidence type="ECO:0000256" key="1">
    <source>
        <dbReference type="ARBA" id="ARBA00004651"/>
    </source>
</evidence>
<feature type="transmembrane region" description="Helical" evidence="7">
    <location>
        <begin position="264"/>
        <end position="284"/>
    </location>
</feature>
<reference evidence="10" key="2">
    <citation type="submission" date="2018-04" db="EMBL/GenBank/DDBJ databases">
        <title>Complete genome sequence of Sulfodiicoccus acidiphilus strain HS-1.</title>
        <authorList>
            <person name="Sakai H.D."/>
            <person name="Kurosawa N."/>
        </authorList>
    </citation>
    <scope>NUCLEOTIDE SEQUENCE [LARGE SCALE GENOMIC DNA]</scope>
    <source>
        <strain evidence="10">HS-1</strain>
    </source>
</reference>
<dbReference type="EMBL" id="BMQS01000033">
    <property type="protein sequence ID" value="GGU05276.1"/>
    <property type="molecule type" value="Genomic_DNA"/>
</dbReference>
<evidence type="ECO:0000313" key="10">
    <source>
        <dbReference type="Proteomes" id="UP000276741"/>
    </source>
</evidence>
<dbReference type="GO" id="GO:0005886">
    <property type="term" value="C:plasma membrane"/>
    <property type="evidence" value="ECO:0007669"/>
    <property type="project" value="UniProtKB-SubCell"/>
</dbReference>
<feature type="transmembrane region" description="Helical" evidence="7">
    <location>
        <begin position="169"/>
        <end position="192"/>
    </location>
</feature>
<dbReference type="RefSeq" id="WP_126450241.1">
    <property type="nucleotide sequence ID" value="NZ_AP018553.1"/>
</dbReference>
<feature type="transmembrane region" description="Helical" evidence="7">
    <location>
        <begin position="12"/>
        <end position="40"/>
    </location>
</feature>
<keyword evidence="2" id="KW-0813">Transport</keyword>
<keyword evidence="10" id="KW-1185">Reference proteome</keyword>
<evidence type="ECO:0000256" key="6">
    <source>
        <dbReference type="ARBA" id="ARBA00023136"/>
    </source>
</evidence>
<sequence>MITPLYSIEVVVAAILAGLLGSLTGLGGGVVLTPVLILFLGVPIPYALGTSLISTIATSSGAASAYVKDELSNMRIGISLEVGTTSGAIAGSLTLYEIERLHLLNIIAIIFGAVLMFSTFPNFVRMKTEVPEGVKPDFFTRKLKLMGTYYDQALRREVKYVGRRYPLGLIGMFVAGYMSGLLGIGSGAFKVLAMDFMMTLPFKISTATSNFMIGVTAATSSGLYWSFGFIDPVLVASTIPGVLLGSLIGTRYLNRLMSRRLRQLFTVVLILLGIQLILRGLGVIG</sequence>
<dbReference type="Proteomes" id="UP000276741">
    <property type="component" value="Chromosome"/>
</dbReference>
<dbReference type="OrthoDB" id="57092at2157"/>
<dbReference type="InterPro" id="IPR052017">
    <property type="entry name" value="TSUP"/>
</dbReference>
<reference evidence="9" key="1">
    <citation type="journal article" date="2014" name="Int. J. Syst. Evol. Microbiol.">
        <title>Complete genome sequence of Corynebacterium casei LMG S-19264T (=DSM 44701T), isolated from a smear-ripened cheese.</title>
        <authorList>
            <consortium name="US DOE Joint Genome Institute (JGI-PGF)"/>
            <person name="Walter F."/>
            <person name="Albersmeier A."/>
            <person name="Kalinowski J."/>
            <person name="Ruckert C."/>
        </authorList>
    </citation>
    <scope>NUCLEOTIDE SEQUENCE</scope>
    <source>
        <strain evidence="9">JCM 31740</strain>
    </source>
</reference>
<organism evidence="8 10">
    <name type="scientific">Sulfodiicoccus acidiphilus</name>
    <dbReference type="NCBI Taxonomy" id="1670455"/>
    <lineage>
        <taxon>Archaea</taxon>
        <taxon>Thermoproteota</taxon>
        <taxon>Thermoprotei</taxon>
        <taxon>Sulfolobales</taxon>
        <taxon>Sulfolobaceae</taxon>
        <taxon>Sulfodiicoccus</taxon>
    </lineage>
</organism>
<keyword evidence="4 7" id="KW-0812">Transmembrane</keyword>
<proteinExistence type="inferred from homology"/>
<feature type="transmembrane region" description="Helical" evidence="7">
    <location>
        <begin position="103"/>
        <end position="124"/>
    </location>
</feature>
<keyword evidence="3 7" id="KW-1003">Cell membrane</keyword>
<evidence type="ECO:0000256" key="3">
    <source>
        <dbReference type="ARBA" id="ARBA00022475"/>
    </source>
</evidence>
<feature type="transmembrane region" description="Helical" evidence="7">
    <location>
        <begin position="233"/>
        <end position="252"/>
    </location>
</feature>
<evidence type="ECO:0000313" key="9">
    <source>
        <dbReference type="EMBL" id="GGU05276.1"/>
    </source>
</evidence>
<dbReference type="PANTHER" id="PTHR30269">
    <property type="entry name" value="TRANSMEMBRANE PROTEIN YFCA"/>
    <property type="match status" value="1"/>
</dbReference>
<dbReference type="AlphaFoldDB" id="A0A348B4H6"/>
<dbReference type="EMBL" id="AP018553">
    <property type="protein sequence ID" value="BBD73078.1"/>
    <property type="molecule type" value="Genomic_DNA"/>
</dbReference>
<evidence type="ECO:0000256" key="2">
    <source>
        <dbReference type="ARBA" id="ARBA00022448"/>
    </source>
</evidence>
<protein>
    <recommendedName>
        <fullName evidence="7">Probable membrane transporter protein</fullName>
    </recommendedName>
</protein>
<reference evidence="8" key="3">
    <citation type="journal article" date="2019" name="BMC Res. Notes">
        <title>Complete genome sequence of the Sulfodiicoccus acidiphilus strain HS-1T, the first crenarchaeon that lacks polB3, isolated from an acidic hot spring in Ohwaku-dani, Hakone, Japan.</title>
        <authorList>
            <person name="Sakai H.D."/>
            <person name="Kurosawa N."/>
        </authorList>
    </citation>
    <scope>NUCLEOTIDE SEQUENCE</scope>
    <source>
        <strain evidence="8">HS-1</strain>
    </source>
</reference>
<evidence type="ECO:0000256" key="5">
    <source>
        <dbReference type="ARBA" id="ARBA00022989"/>
    </source>
</evidence>
<comment type="subcellular location">
    <subcellularLocation>
        <location evidence="1 7">Cell membrane</location>
        <topology evidence="1 7">Multi-pass membrane protein</topology>
    </subcellularLocation>
</comment>
<evidence type="ECO:0000256" key="7">
    <source>
        <dbReference type="RuleBase" id="RU363041"/>
    </source>
</evidence>
<dbReference type="Proteomes" id="UP000616143">
    <property type="component" value="Unassembled WGS sequence"/>
</dbReference>
<comment type="similarity">
    <text evidence="7">Belongs to the 4-toluene sulfonate uptake permease (TSUP) (TC 2.A.102) family.</text>
</comment>
<name>A0A348B4H6_9CREN</name>
<keyword evidence="6 7" id="KW-0472">Membrane</keyword>
<evidence type="ECO:0000256" key="4">
    <source>
        <dbReference type="ARBA" id="ARBA00022692"/>
    </source>
</evidence>
<dbReference type="Pfam" id="PF01925">
    <property type="entry name" value="TauE"/>
    <property type="match status" value="1"/>
</dbReference>
<dbReference type="GeneID" id="38666977"/>
<reference evidence="9" key="4">
    <citation type="submission" date="2020-09" db="EMBL/GenBank/DDBJ databases">
        <authorList>
            <person name="Sun Q."/>
            <person name="Ohkuma M."/>
        </authorList>
    </citation>
    <scope>NUCLEOTIDE SEQUENCE</scope>
    <source>
        <strain evidence="9">JCM 31740</strain>
    </source>
</reference>
<keyword evidence="5 7" id="KW-1133">Transmembrane helix</keyword>
<evidence type="ECO:0000313" key="8">
    <source>
        <dbReference type="EMBL" id="BBD73078.1"/>
    </source>
</evidence>
<dbReference type="InterPro" id="IPR002781">
    <property type="entry name" value="TM_pro_TauE-like"/>
</dbReference>
<accession>A0A348B4H6</accession>
<gene>
    <name evidence="9" type="ORF">GCM10007116_22210</name>
    <name evidence="8" type="ORF">HS1genome_1467</name>
</gene>
<dbReference type="PANTHER" id="PTHR30269:SF37">
    <property type="entry name" value="MEMBRANE TRANSPORTER PROTEIN"/>
    <property type="match status" value="1"/>
</dbReference>